<dbReference type="InterPro" id="IPR057926">
    <property type="entry name" value="QRICH1_dom"/>
</dbReference>
<feature type="compositionally biased region" description="Acidic residues" evidence="4">
    <location>
        <begin position="246"/>
        <end position="255"/>
    </location>
</feature>
<feature type="compositionally biased region" description="Polar residues" evidence="4">
    <location>
        <begin position="93"/>
        <end position="104"/>
    </location>
</feature>
<evidence type="ECO:0000256" key="3">
    <source>
        <dbReference type="ARBA" id="ARBA00022843"/>
    </source>
</evidence>
<evidence type="ECO:0000256" key="2">
    <source>
        <dbReference type="ARBA" id="ARBA00022553"/>
    </source>
</evidence>
<proteinExistence type="predicted"/>
<name>A0A8K0C8E7_IGNLU</name>
<dbReference type="PANTHER" id="PTHR45736">
    <property type="entry name" value="ZINC FINGER MYM-TYPE PROTEIN"/>
    <property type="match status" value="1"/>
</dbReference>
<evidence type="ECO:0000313" key="7">
    <source>
        <dbReference type="EMBL" id="KAF2882890.1"/>
    </source>
</evidence>
<feature type="compositionally biased region" description="Pro residues" evidence="4">
    <location>
        <begin position="367"/>
        <end position="377"/>
    </location>
</feature>
<keyword evidence="8" id="KW-1185">Reference proteome</keyword>
<dbReference type="InterPro" id="IPR051284">
    <property type="entry name" value="ZnF_MYMT-QRICH1"/>
</dbReference>
<keyword evidence="1" id="KW-1017">Isopeptide bond</keyword>
<dbReference type="Pfam" id="PF12012">
    <property type="entry name" value="DUF3504"/>
    <property type="match status" value="1"/>
</dbReference>
<accession>A0A8K0C8E7</accession>
<gene>
    <name evidence="7" type="ORF">ILUMI_23276</name>
</gene>
<feature type="region of interest" description="Disordered" evidence="4">
    <location>
        <begin position="240"/>
        <end position="275"/>
    </location>
</feature>
<evidence type="ECO:0000256" key="4">
    <source>
        <dbReference type="SAM" id="MobiDB-lite"/>
    </source>
</evidence>
<feature type="compositionally biased region" description="Polar residues" evidence="4">
    <location>
        <begin position="74"/>
        <end position="84"/>
    </location>
</feature>
<dbReference type="AlphaFoldDB" id="A0A8K0C8E7"/>
<comment type="caution">
    <text evidence="7">The sequence shown here is derived from an EMBL/GenBank/DDBJ whole genome shotgun (WGS) entry which is preliminary data.</text>
</comment>
<evidence type="ECO:0000259" key="5">
    <source>
        <dbReference type="Pfam" id="PF12012"/>
    </source>
</evidence>
<evidence type="ECO:0000259" key="6">
    <source>
        <dbReference type="Pfam" id="PF25561"/>
    </source>
</evidence>
<feature type="domain" description="QRICH1-like" evidence="6">
    <location>
        <begin position="388"/>
        <end position="494"/>
    </location>
</feature>
<evidence type="ECO:0000313" key="8">
    <source>
        <dbReference type="Proteomes" id="UP000801492"/>
    </source>
</evidence>
<keyword evidence="2" id="KW-0597">Phosphoprotein</keyword>
<feature type="compositionally biased region" description="Basic and acidic residues" evidence="4">
    <location>
        <begin position="326"/>
        <end position="336"/>
    </location>
</feature>
<feature type="region of interest" description="Disordered" evidence="4">
    <location>
        <begin position="309"/>
        <end position="378"/>
    </location>
</feature>
<dbReference type="InterPro" id="IPR021893">
    <property type="entry name" value="ZMYM2-like_C"/>
</dbReference>
<sequence>MSDATIRNFCSYACVMAFQSQFPKSPITLNEPEEPVPTGGPKRTKRFISKNSEASVMPADVPTIPVISSVQSLATTNGPTSATPRVTRAKNGTDPSINMNANSTPPIIKTQIKQHVIIKPTPMPVQRNVATMCKIVTATKATSHRPSVANKEIQTDEIQEKTAIIPVPVPIYVPSPAWMYSMPFPVPFPFPLPVPVPIFIPTTRNSASGIMKEIKKIQVKIPTDPFEAELLMMAEMVAGDKKEENTDSESEEEDTAAPADEGGTFSPEPVDASNTFGDDMLQMALKMATELDEPAVDLEGALTASTITASQGAEATGSEEAVDDPQPMHHIMERQAVRGRKRLGRPPKNTASKRGRRASSQMEIPMMAPPQPPPPPEPVEKPDANMCLKYTFGVNAWKQWVTTKNAELEKSSHRVKLFKPEILQLTADELNYSLCLFVKEVRKPNGQEYAPDTIYYLCLGIQQYLFENGRIDNIFCDSYYEKFTDCLDEVAKKFSVLYNDSHYIVTRVEEEHLWESKQLGAHSPHVLLSTLMFFNTKHFNLTTVDEHMQLSFSHIMKHWKRNPNQPGTNKVAGSRNVLLRFYPPQTASDSSARKKKVYEQQENEENPLRCPVKLYEFYLSKCPESVKTRNDVFYLLPERSCVPDSPVWYSTMPLPRNALEKMLHRVKMVKEINVALLTS</sequence>
<dbReference type="Pfam" id="PF25561">
    <property type="entry name" value="QRICH1"/>
    <property type="match status" value="1"/>
</dbReference>
<dbReference type="PANTHER" id="PTHR45736:SF1">
    <property type="entry name" value="WITHOUT CHILDREN, ISOFORM B"/>
    <property type="match status" value="1"/>
</dbReference>
<feature type="compositionally biased region" description="Basic residues" evidence="4">
    <location>
        <begin position="337"/>
        <end position="357"/>
    </location>
</feature>
<keyword evidence="3" id="KW-0832">Ubl conjugation</keyword>
<dbReference type="EMBL" id="VTPC01090585">
    <property type="protein sequence ID" value="KAF2882890.1"/>
    <property type="molecule type" value="Genomic_DNA"/>
</dbReference>
<dbReference type="Proteomes" id="UP000801492">
    <property type="component" value="Unassembled WGS sequence"/>
</dbReference>
<feature type="domain" description="ZMYM2-like/QRICH1 C-terminal" evidence="5">
    <location>
        <begin position="504"/>
        <end position="667"/>
    </location>
</feature>
<feature type="region of interest" description="Disordered" evidence="4">
    <location>
        <begin position="74"/>
        <end position="104"/>
    </location>
</feature>
<reference evidence="7" key="1">
    <citation type="submission" date="2019-08" db="EMBL/GenBank/DDBJ databases">
        <title>The genome of the North American firefly Photinus pyralis.</title>
        <authorList>
            <consortium name="Photinus pyralis genome working group"/>
            <person name="Fallon T.R."/>
            <person name="Sander Lower S.E."/>
            <person name="Weng J.-K."/>
        </authorList>
    </citation>
    <scope>NUCLEOTIDE SEQUENCE</scope>
    <source>
        <strain evidence="7">TRF0915ILg1</strain>
        <tissue evidence="7">Whole body</tissue>
    </source>
</reference>
<organism evidence="7 8">
    <name type="scientific">Ignelater luminosus</name>
    <name type="common">Cucubano</name>
    <name type="synonym">Pyrophorus luminosus</name>
    <dbReference type="NCBI Taxonomy" id="2038154"/>
    <lineage>
        <taxon>Eukaryota</taxon>
        <taxon>Metazoa</taxon>
        <taxon>Ecdysozoa</taxon>
        <taxon>Arthropoda</taxon>
        <taxon>Hexapoda</taxon>
        <taxon>Insecta</taxon>
        <taxon>Pterygota</taxon>
        <taxon>Neoptera</taxon>
        <taxon>Endopterygota</taxon>
        <taxon>Coleoptera</taxon>
        <taxon>Polyphaga</taxon>
        <taxon>Elateriformia</taxon>
        <taxon>Elateroidea</taxon>
        <taxon>Elateridae</taxon>
        <taxon>Agrypninae</taxon>
        <taxon>Pyrophorini</taxon>
        <taxon>Ignelater</taxon>
    </lineage>
</organism>
<protein>
    <recommendedName>
        <fullName evidence="9">DUF3504 domain-containing protein</fullName>
    </recommendedName>
</protein>
<evidence type="ECO:0008006" key="9">
    <source>
        <dbReference type="Google" id="ProtNLM"/>
    </source>
</evidence>
<evidence type="ECO:0000256" key="1">
    <source>
        <dbReference type="ARBA" id="ARBA00022499"/>
    </source>
</evidence>
<dbReference type="OrthoDB" id="10025028at2759"/>